<reference evidence="5" key="1">
    <citation type="journal article" date="2015" name="Nature">
        <title>Complex archaea that bridge the gap between prokaryotes and eukaryotes.</title>
        <authorList>
            <person name="Spang A."/>
            <person name="Saw J.H."/>
            <person name="Jorgensen S.L."/>
            <person name="Zaremba-Niedzwiedzka K."/>
            <person name="Martijn J."/>
            <person name="Lind A.E."/>
            <person name="van Eijk R."/>
            <person name="Schleper C."/>
            <person name="Guy L."/>
            <person name="Ettema T.J."/>
        </authorList>
    </citation>
    <scope>NUCLEOTIDE SEQUENCE</scope>
</reference>
<dbReference type="AlphaFoldDB" id="A0A0F9T6H0"/>
<name>A0A0F9T6H0_9ZZZZ</name>
<gene>
    <name evidence="5" type="ORF">LCGC14_0691580</name>
</gene>
<proteinExistence type="inferred from homology"/>
<sequence length="205" mass="23114">MSKTKKQIKFFNKWSFENIELRDRTLENYINLKPIIISHSSGRHEHKRFWKSSKVSVIERFTNRLLSPGFIGGKIRGHKSSYSSGKKSKLLSGLKNAFTLIELQTGINPIQVLVDAIVNTAPREETTRIAMGGIRYASAVDIAPQRRVDLAIKYLAQAIGSASHSNERTFEENIAKELMSAANNSQESRAVKRKDEVERIAVSAR</sequence>
<dbReference type="NCBIfam" id="NF003106">
    <property type="entry name" value="PRK04027.1"/>
    <property type="match status" value="1"/>
</dbReference>
<dbReference type="NCBIfam" id="TIGR01028">
    <property type="entry name" value="uS7_euk_arch"/>
    <property type="match status" value="1"/>
</dbReference>
<feature type="domain" description="Small ribosomal subunit protein uS7" evidence="4">
    <location>
        <begin position="28"/>
        <end position="205"/>
    </location>
</feature>
<comment type="similarity">
    <text evidence="1">Belongs to the universal ribosomal protein uS7 family.</text>
</comment>
<accession>A0A0F9T6H0</accession>
<evidence type="ECO:0000313" key="5">
    <source>
        <dbReference type="EMBL" id="KKN44586.1"/>
    </source>
</evidence>
<keyword evidence="2" id="KW-0689">Ribosomal protein</keyword>
<dbReference type="InterPro" id="IPR023798">
    <property type="entry name" value="Ribosomal_uS7_dom"/>
</dbReference>
<dbReference type="GO" id="GO:0003735">
    <property type="term" value="F:structural constituent of ribosome"/>
    <property type="evidence" value="ECO:0007669"/>
    <property type="project" value="InterPro"/>
</dbReference>
<evidence type="ECO:0000256" key="2">
    <source>
        <dbReference type="ARBA" id="ARBA00022980"/>
    </source>
</evidence>
<evidence type="ECO:0000256" key="3">
    <source>
        <dbReference type="ARBA" id="ARBA00023274"/>
    </source>
</evidence>
<protein>
    <recommendedName>
        <fullName evidence="4">Small ribosomal subunit protein uS7 domain-containing protein</fullName>
    </recommendedName>
</protein>
<dbReference type="GO" id="GO:0006412">
    <property type="term" value="P:translation"/>
    <property type="evidence" value="ECO:0007669"/>
    <property type="project" value="InterPro"/>
</dbReference>
<dbReference type="PANTHER" id="PTHR11205">
    <property type="entry name" value="RIBOSOMAL PROTEIN S7"/>
    <property type="match status" value="1"/>
</dbReference>
<dbReference type="Gene3D" id="1.10.455.10">
    <property type="entry name" value="Ribosomal protein S7 domain"/>
    <property type="match status" value="1"/>
</dbReference>
<keyword evidence="3" id="KW-0687">Ribonucleoprotein</keyword>
<dbReference type="InterPro" id="IPR036823">
    <property type="entry name" value="Ribosomal_uS7_dom_sf"/>
</dbReference>
<organism evidence="5">
    <name type="scientific">marine sediment metagenome</name>
    <dbReference type="NCBI Taxonomy" id="412755"/>
    <lineage>
        <taxon>unclassified sequences</taxon>
        <taxon>metagenomes</taxon>
        <taxon>ecological metagenomes</taxon>
    </lineage>
</organism>
<comment type="caution">
    <text evidence="5">The sequence shown here is derived from an EMBL/GenBank/DDBJ whole genome shotgun (WGS) entry which is preliminary data.</text>
</comment>
<dbReference type="InterPro" id="IPR005716">
    <property type="entry name" value="Ribosomal_uS7_euk/arc"/>
</dbReference>
<dbReference type="PIRSF" id="PIRSF002122">
    <property type="entry name" value="RPS7p_RPS7a_RPS5e_RPS7o"/>
    <property type="match status" value="1"/>
</dbReference>
<dbReference type="SUPFAM" id="SSF47973">
    <property type="entry name" value="Ribosomal protein S7"/>
    <property type="match status" value="1"/>
</dbReference>
<evidence type="ECO:0000259" key="4">
    <source>
        <dbReference type="Pfam" id="PF00177"/>
    </source>
</evidence>
<dbReference type="InterPro" id="IPR000235">
    <property type="entry name" value="Ribosomal_uS7"/>
</dbReference>
<dbReference type="Pfam" id="PF00177">
    <property type="entry name" value="Ribosomal_S7"/>
    <property type="match status" value="1"/>
</dbReference>
<evidence type="ECO:0000256" key="1">
    <source>
        <dbReference type="ARBA" id="ARBA00007151"/>
    </source>
</evidence>
<dbReference type="GO" id="GO:0015935">
    <property type="term" value="C:small ribosomal subunit"/>
    <property type="evidence" value="ECO:0007669"/>
    <property type="project" value="InterPro"/>
</dbReference>
<dbReference type="EMBL" id="LAZR01001442">
    <property type="protein sequence ID" value="KKN44586.1"/>
    <property type="molecule type" value="Genomic_DNA"/>
</dbReference>